<feature type="region of interest" description="Disordered" evidence="1">
    <location>
        <begin position="143"/>
        <end position="167"/>
    </location>
</feature>
<dbReference type="PANTHER" id="PTHR38681:SF1">
    <property type="entry name" value="RETROVIRUS-RELATED POL POLYPROTEIN FROM TRANSPOSON 412-LIKE PROTEIN"/>
    <property type="match status" value="1"/>
</dbReference>
<dbReference type="Gene3D" id="3.30.420.10">
    <property type="entry name" value="Ribonuclease H-like superfamily/Ribonuclease H"/>
    <property type="match status" value="1"/>
</dbReference>
<evidence type="ECO:0000256" key="1">
    <source>
        <dbReference type="SAM" id="MobiDB-lite"/>
    </source>
</evidence>
<evidence type="ECO:0008006" key="3">
    <source>
        <dbReference type="Google" id="ProtNLM"/>
    </source>
</evidence>
<organism evidence="2">
    <name type="scientific">Octopus bimaculoides</name>
    <name type="common">California two-spotted octopus</name>
    <dbReference type="NCBI Taxonomy" id="37653"/>
    <lineage>
        <taxon>Eukaryota</taxon>
        <taxon>Metazoa</taxon>
        <taxon>Spiralia</taxon>
        <taxon>Lophotrochozoa</taxon>
        <taxon>Mollusca</taxon>
        <taxon>Cephalopoda</taxon>
        <taxon>Coleoidea</taxon>
        <taxon>Octopodiformes</taxon>
        <taxon>Octopoda</taxon>
        <taxon>Incirrata</taxon>
        <taxon>Octopodidae</taxon>
        <taxon>Octopus</taxon>
    </lineage>
</organism>
<evidence type="ECO:0000313" key="2">
    <source>
        <dbReference type="EMBL" id="KOF85227.1"/>
    </source>
</evidence>
<proteinExistence type="predicted"/>
<protein>
    <recommendedName>
        <fullName evidence="3">Integrase catalytic domain-containing protein</fullName>
    </recommendedName>
</protein>
<dbReference type="EMBL" id="KQ418946">
    <property type="protein sequence ID" value="KOF85227.1"/>
    <property type="molecule type" value="Genomic_DNA"/>
</dbReference>
<dbReference type="AlphaFoldDB" id="A0A0L8H7Q7"/>
<dbReference type="PANTHER" id="PTHR38681">
    <property type="entry name" value="RETROVIRUS-RELATED POL POLYPROTEIN FROM TRANSPOSON 412-LIKE PROTEIN-RELATED"/>
    <property type="match status" value="1"/>
</dbReference>
<dbReference type="GO" id="GO:0003676">
    <property type="term" value="F:nucleic acid binding"/>
    <property type="evidence" value="ECO:0007669"/>
    <property type="project" value="InterPro"/>
</dbReference>
<dbReference type="InterPro" id="IPR036397">
    <property type="entry name" value="RNaseH_sf"/>
</dbReference>
<name>A0A0L8H7Q7_OCTBM</name>
<reference evidence="2" key="1">
    <citation type="submission" date="2015-07" db="EMBL/GenBank/DDBJ databases">
        <title>MeaNS - Measles Nucleotide Surveillance Program.</title>
        <authorList>
            <person name="Tran T."/>
            <person name="Druce J."/>
        </authorList>
    </citation>
    <scope>NUCLEOTIDE SEQUENCE</scope>
    <source>
        <strain evidence="2">UCB-OBI-ISO-001</strain>
        <tissue evidence="2">Gonad</tissue>
    </source>
</reference>
<gene>
    <name evidence="2" type="ORF">OCBIM_22020657mg</name>
</gene>
<sequence length="167" mass="19030">MNCTITYHLQANRLEERFHSRLKESLTTRLNGPNWIDQLPWVMLGICTAPKENLNASSMEMMYGAPLIVPGEFLLNMNSELDAKRYLTQLRDSMGQLHPVPMLTHVIYPGDKTFQLLIGGRQDTVSINRLKLAHLNIDSSFQVAQPPNRGHPRQITPILDKEKSPKN</sequence>
<accession>A0A0L8H7Q7</accession>
<dbReference type="OrthoDB" id="6117674at2759"/>